<evidence type="ECO:0000313" key="11">
    <source>
        <dbReference type="EMBL" id="RVU34396.1"/>
    </source>
</evidence>
<keyword evidence="7" id="KW-0406">Ion transport</keyword>
<keyword evidence="8 10" id="KW-0472">Membrane</keyword>
<dbReference type="GO" id="GO:0006811">
    <property type="term" value="P:monoatomic ion transport"/>
    <property type="evidence" value="ECO:0007669"/>
    <property type="project" value="UniProtKB-KW"/>
</dbReference>
<dbReference type="Pfam" id="PF01554">
    <property type="entry name" value="MatE"/>
    <property type="match status" value="2"/>
</dbReference>
<dbReference type="PIRSF" id="PIRSF006603">
    <property type="entry name" value="DinF"/>
    <property type="match status" value="1"/>
</dbReference>
<comment type="caution">
    <text evidence="11">The sequence shown here is derived from an EMBL/GenBank/DDBJ whole genome shotgun (WGS) entry which is preliminary data.</text>
</comment>
<name>A0A437QIY7_9GAMM</name>
<dbReference type="Proteomes" id="UP000283077">
    <property type="component" value="Unassembled WGS sequence"/>
</dbReference>
<protein>
    <recommendedName>
        <fullName evidence="9">Multidrug-efflux transporter</fullName>
    </recommendedName>
</protein>
<keyword evidence="4" id="KW-1003">Cell membrane</keyword>
<feature type="transmembrane region" description="Helical" evidence="10">
    <location>
        <begin position="323"/>
        <end position="344"/>
    </location>
</feature>
<feature type="transmembrane region" description="Helical" evidence="10">
    <location>
        <begin position="95"/>
        <end position="116"/>
    </location>
</feature>
<dbReference type="PANTHER" id="PTHR43298">
    <property type="entry name" value="MULTIDRUG RESISTANCE PROTEIN NORM-RELATED"/>
    <property type="match status" value="1"/>
</dbReference>
<keyword evidence="3" id="KW-0050">Antiport</keyword>
<dbReference type="EMBL" id="SACS01000018">
    <property type="protein sequence ID" value="RVU34396.1"/>
    <property type="molecule type" value="Genomic_DNA"/>
</dbReference>
<feature type="transmembrane region" description="Helical" evidence="10">
    <location>
        <begin position="356"/>
        <end position="378"/>
    </location>
</feature>
<feature type="transmembrane region" description="Helical" evidence="10">
    <location>
        <begin position="190"/>
        <end position="214"/>
    </location>
</feature>
<evidence type="ECO:0000313" key="12">
    <source>
        <dbReference type="Proteomes" id="UP000283077"/>
    </source>
</evidence>
<proteinExistence type="predicted"/>
<keyword evidence="5 10" id="KW-0812">Transmembrane</keyword>
<comment type="subcellular location">
    <subcellularLocation>
        <location evidence="1">Cell inner membrane</location>
        <topology evidence="1">Multi-pass membrane protein</topology>
    </subcellularLocation>
</comment>
<evidence type="ECO:0000256" key="7">
    <source>
        <dbReference type="ARBA" id="ARBA00023065"/>
    </source>
</evidence>
<dbReference type="NCBIfam" id="TIGR00797">
    <property type="entry name" value="matE"/>
    <property type="match status" value="1"/>
</dbReference>
<gene>
    <name evidence="11" type="ORF">EOE67_15210</name>
</gene>
<feature type="transmembrane region" description="Helical" evidence="10">
    <location>
        <begin position="136"/>
        <end position="153"/>
    </location>
</feature>
<dbReference type="InterPro" id="IPR002528">
    <property type="entry name" value="MATE_fam"/>
</dbReference>
<feature type="transmembrane region" description="Helical" evidence="10">
    <location>
        <begin position="12"/>
        <end position="33"/>
    </location>
</feature>
<evidence type="ECO:0000256" key="9">
    <source>
        <dbReference type="ARBA" id="ARBA00031636"/>
    </source>
</evidence>
<evidence type="ECO:0000256" key="10">
    <source>
        <dbReference type="SAM" id="Phobius"/>
    </source>
</evidence>
<evidence type="ECO:0000256" key="8">
    <source>
        <dbReference type="ARBA" id="ARBA00023136"/>
    </source>
</evidence>
<feature type="transmembrane region" description="Helical" evidence="10">
    <location>
        <begin position="165"/>
        <end position="184"/>
    </location>
</feature>
<evidence type="ECO:0000256" key="5">
    <source>
        <dbReference type="ARBA" id="ARBA00022692"/>
    </source>
</evidence>
<accession>A0A437QIY7</accession>
<keyword evidence="12" id="KW-1185">Reference proteome</keyword>
<evidence type="ECO:0000256" key="4">
    <source>
        <dbReference type="ARBA" id="ARBA00022475"/>
    </source>
</evidence>
<dbReference type="AlphaFoldDB" id="A0A437QIY7"/>
<feature type="transmembrane region" description="Helical" evidence="10">
    <location>
        <begin position="234"/>
        <end position="263"/>
    </location>
</feature>
<feature type="transmembrane region" description="Helical" evidence="10">
    <location>
        <begin position="415"/>
        <end position="435"/>
    </location>
</feature>
<dbReference type="InterPro" id="IPR050222">
    <property type="entry name" value="MATE_MdtK"/>
</dbReference>
<dbReference type="OrthoDB" id="9806302at2"/>
<feature type="transmembrane region" description="Helical" evidence="10">
    <location>
        <begin position="283"/>
        <end position="303"/>
    </location>
</feature>
<evidence type="ECO:0000256" key="6">
    <source>
        <dbReference type="ARBA" id="ARBA00022989"/>
    </source>
</evidence>
<evidence type="ECO:0000256" key="3">
    <source>
        <dbReference type="ARBA" id="ARBA00022449"/>
    </source>
</evidence>
<feature type="transmembrane region" description="Helical" evidence="10">
    <location>
        <begin position="45"/>
        <end position="74"/>
    </location>
</feature>
<dbReference type="RefSeq" id="WP_127700193.1">
    <property type="nucleotide sequence ID" value="NZ_SACS01000018.1"/>
</dbReference>
<evidence type="ECO:0000256" key="1">
    <source>
        <dbReference type="ARBA" id="ARBA00004429"/>
    </source>
</evidence>
<dbReference type="GO" id="GO:0042910">
    <property type="term" value="F:xenobiotic transmembrane transporter activity"/>
    <property type="evidence" value="ECO:0007669"/>
    <property type="project" value="InterPro"/>
</dbReference>
<keyword evidence="6 10" id="KW-1133">Transmembrane helix</keyword>
<dbReference type="InterPro" id="IPR048279">
    <property type="entry name" value="MdtK-like"/>
</dbReference>
<evidence type="ECO:0000256" key="2">
    <source>
        <dbReference type="ARBA" id="ARBA00022448"/>
    </source>
</evidence>
<organism evidence="11 12">
    <name type="scientific">Rheinheimera riviphila</name>
    <dbReference type="NCBI Taxonomy" id="1834037"/>
    <lineage>
        <taxon>Bacteria</taxon>
        <taxon>Pseudomonadati</taxon>
        <taxon>Pseudomonadota</taxon>
        <taxon>Gammaproteobacteria</taxon>
        <taxon>Chromatiales</taxon>
        <taxon>Chromatiaceae</taxon>
        <taxon>Rheinheimera</taxon>
    </lineage>
</organism>
<dbReference type="GO" id="GO:0015297">
    <property type="term" value="F:antiporter activity"/>
    <property type="evidence" value="ECO:0007669"/>
    <property type="project" value="UniProtKB-KW"/>
</dbReference>
<dbReference type="PANTHER" id="PTHR43298:SF2">
    <property type="entry name" value="FMN_FAD EXPORTER YEEO-RELATED"/>
    <property type="match status" value="1"/>
</dbReference>
<sequence>MTDLTQGSLRRHVWTMALPMMVGMFVQSLYLFVDLYFVADLGAEAIAAVSAAGNLMMLIMALTQMLNVGCVALIARYTGAREHQQANIVFQQAMLMGLALAVLTLVLGFGLSGLYIQLLTADPVVQQQAQQFLQAYLPGLALMFVSTAIAAALRAVGVVKPTMQVQLITVLMNIVLAPVLIAGWGTGYPLGVFGAGLASSISVTLGVLLLWGYFLKSDHSVLQVPKQWRFEGKVWRQITAIGVPAGGEFALIFVFTAFVYWVIQDFGTATQAAFGIGNRILQAMTMPAMAISFALPAIVGQNFGAGQAERVRQSFRIGMQQMAMVMGLLFILCQLLAHPLMAFFSDDPLVLAEGELFMRIISFNCLSVVLVFSCSGIFQGLGNTWPSLASSSLRVFVFMLPVLWLSGRSDFSPAMVWYCSAASVLLQGLCSCYLVRWQLRSKLTGLQVVA</sequence>
<keyword evidence="2" id="KW-0813">Transport</keyword>
<feature type="transmembrane region" description="Helical" evidence="10">
    <location>
        <begin position="385"/>
        <end position="403"/>
    </location>
</feature>
<reference evidence="11 12" key="1">
    <citation type="submission" date="2019-01" db="EMBL/GenBank/DDBJ databases">
        <authorList>
            <person name="Chen W.-M."/>
        </authorList>
    </citation>
    <scope>NUCLEOTIDE SEQUENCE [LARGE SCALE GENOMIC DNA]</scope>
    <source>
        <strain evidence="11 12">KYPC3</strain>
    </source>
</reference>
<dbReference type="GO" id="GO:0005886">
    <property type="term" value="C:plasma membrane"/>
    <property type="evidence" value="ECO:0007669"/>
    <property type="project" value="UniProtKB-SubCell"/>
</dbReference>